<sequence length="62" mass="6680">MASGILFALLLLVVTLLFGWLGGTLGEKYQQRNGGEYLAESGCVLFAGIGLLIVLWAFSKLF</sequence>
<comment type="caution">
    <text evidence="2">The sequence shown here is derived from an EMBL/GenBank/DDBJ whole genome shotgun (WGS) entry which is preliminary data.</text>
</comment>
<dbReference type="Proteomes" id="UP000297407">
    <property type="component" value="Unassembled WGS sequence"/>
</dbReference>
<organism evidence="2 3">
    <name type="scientific">Flavobacterium humi</name>
    <dbReference type="NCBI Taxonomy" id="2562683"/>
    <lineage>
        <taxon>Bacteria</taxon>
        <taxon>Pseudomonadati</taxon>
        <taxon>Bacteroidota</taxon>
        <taxon>Flavobacteriia</taxon>
        <taxon>Flavobacteriales</taxon>
        <taxon>Flavobacteriaceae</taxon>
        <taxon>Flavobacterium</taxon>
    </lineage>
</organism>
<evidence type="ECO:0000313" key="2">
    <source>
        <dbReference type="EMBL" id="TGD57561.1"/>
    </source>
</evidence>
<gene>
    <name evidence="2" type="ORF">E4635_10240</name>
</gene>
<evidence type="ECO:0000313" key="3">
    <source>
        <dbReference type="Proteomes" id="UP000297407"/>
    </source>
</evidence>
<name>A0A4Z0L502_9FLAO</name>
<accession>A0A4Z0L502</accession>
<dbReference type="AlphaFoldDB" id="A0A4Z0L502"/>
<keyword evidence="1" id="KW-0812">Transmembrane</keyword>
<evidence type="ECO:0000256" key="1">
    <source>
        <dbReference type="SAM" id="Phobius"/>
    </source>
</evidence>
<dbReference type="RefSeq" id="WP_135526572.1">
    <property type="nucleotide sequence ID" value="NZ_SRLH01000005.1"/>
</dbReference>
<feature type="transmembrane region" description="Helical" evidence="1">
    <location>
        <begin position="36"/>
        <end position="58"/>
    </location>
</feature>
<keyword evidence="1" id="KW-1133">Transmembrane helix</keyword>
<keyword evidence="1" id="KW-0472">Membrane</keyword>
<keyword evidence="3" id="KW-1185">Reference proteome</keyword>
<protein>
    <submittedName>
        <fullName evidence="2">Uncharacterized protein</fullName>
    </submittedName>
</protein>
<dbReference type="EMBL" id="SRLH01000005">
    <property type="protein sequence ID" value="TGD57561.1"/>
    <property type="molecule type" value="Genomic_DNA"/>
</dbReference>
<reference evidence="2 3" key="1">
    <citation type="submission" date="2019-04" db="EMBL/GenBank/DDBJ databases">
        <title>Flavobacterium sp. strain DS2-A Genome sequencing and assembly.</title>
        <authorList>
            <person name="Kim I."/>
        </authorList>
    </citation>
    <scope>NUCLEOTIDE SEQUENCE [LARGE SCALE GENOMIC DNA]</scope>
    <source>
        <strain evidence="2 3">DS2-A</strain>
    </source>
</reference>
<proteinExistence type="predicted"/>